<dbReference type="RefSeq" id="WP_164715154.1">
    <property type="nucleotide sequence ID" value="NZ_LR134523.1"/>
</dbReference>
<dbReference type="InterPro" id="IPR018770">
    <property type="entry name" value="ChloroindolylP_hydrolase"/>
</dbReference>
<dbReference type="Proteomes" id="UP000269544">
    <property type="component" value="Chromosome"/>
</dbReference>
<evidence type="ECO:0000256" key="1">
    <source>
        <dbReference type="SAM" id="Phobius"/>
    </source>
</evidence>
<dbReference type="AlphaFoldDB" id="A0A448UZR5"/>
<proteinExistence type="predicted"/>
<organism evidence="2 3">
    <name type="scientific">Aedoeadaptatus ivorii</name>
    <dbReference type="NCBI Taxonomy" id="54006"/>
    <lineage>
        <taxon>Bacteria</taxon>
        <taxon>Bacillati</taxon>
        <taxon>Bacillota</taxon>
        <taxon>Tissierellia</taxon>
        <taxon>Tissierellales</taxon>
        <taxon>Peptoniphilaceae</taxon>
        <taxon>Aedoeadaptatus</taxon>
    </lineage>
</organism>
<keyword evidence="3" id="KW-1185">Reference proteome</keyword>
<sequence length="378" mass="43228">MKKKNAIEDYIDRAIDDEDFREVANAIEKSVESAIQYTKVGAGALMRGVRRGFSQEPERLSVNRNPAFVHQKITAPNTWFWLRNVAALGSAGAVLMLFLFLFSGIGGAVFSHLIMSLLFAAAAAVGALVTVYSHRQMEFSRDFFRIRREIADNLVLSTEDICTALNRPKRYVLDRLSEMIRRDYLPQARIVEDGELLLLDQSAYEAYKDNYRKRSVTVHESPRSLEEETREQDDRAVAIRGYKEALADQLKRAKTEEIKGRIRSLLPLLESIEHAISGNPDRIEDLNKFADYYTPTTIKLVERYIQFESSAVATDAIRRAMQDILRSLDTVIGAYKKLLDSLYSDDLLEMQAEMNVMETVLRQDGLLEKDEIRRNETE</sequence>
<keyword evidence="1" id="KW-1133">Transmembrane helix</keyword>
<keyword evidence="1" id="KW-0472">Membrane</keyword>
<dbReference type="EMBL" id="LR134523">
    <property type="protein sequence ID" value="VEJ34354.1"/>
    <property type="molecule type" value="Genomic_DNA"/>
</dbReference>
<keyword evidence="1" id="KW-0812">Transmembrane</keyword>
<evidence type="ECO:0000313" key="2">
    <source>
        <dbReference type="EMBL" id="VEJ34354.1"/>
    </source>
</evidence>
<dbReference type="KEGG" id="piv:NCTC13079_00109"/>
<feature type="transmembrane region" description="Helical" evidence="1">
    <location>
        <begin position="109"/>
        <end position="132"/>
    </location>
</feature>
<dbReference type="Pfam" id="PF10112">
    <property type="entry name" value="Halogen_Hydrol"/>
    <property type="match status" value="1"/>
</dbReference>
<gene>
    <name evidence="2" type="ORF">NCTC13079_00109</name>
</gene>
<reference evidence="2 3" key="1">
    <citation type="submission" date="2018-12" db="EMBL/GenBank/DDBJ databases">
        <authorList>
            <consortium name="Pathogen Informatics"/>
        </authorList>
    </citation>
    <scope>NUCLEOTIDE SEQUENCE [LARGE SCALE GENOMIC DNA]</scope>
    <source>
        <strain evidence="2 3">NCTC13079</strain>
    </source>
</reference>
<name>A0A448UZR5_9FIRM</name>
<feature type="transmembrane region" description="Helical" evidence="1">
    <location>
        <begin position="80"/>
        <end position="103"/>
    </location>
</feature>
<evidence type="ECO:0000313" key="3">
    <source>
        <dbReference type="Proteomes" id="UP000269544"/>
    </source>
</evidence>
<accession>A0A448UZR5</accession>
<protein>
    <submittedName>
        <fullName evidence="2">5-bromo-4-chloroindolyl phosphate hydrolysis protein</fullName>
    </submittedName>
</protein>